<name>A0A2R4DED8_SALET</name>
<reference evidence="1" key="1">
    <citation type="journal article" date="2018" name="Genome Biol.">
        <title>SKESA: strategic k-mer extension for scrupulous assemblies.</title>
        <authorList>
            <person name="Souvorov A."/>
            <person name="Agarwala R."/>
            <person name="Lipman D.J."/>
        </authorList>
    </citation>
    <scope>NUCLEOTIDE SEQUENCE</scope>
    <source>
        <strain evidence="1">BCW_2665</strain>
    </source>
</reference>
<dbReference type="InterPro" id="IPR000182">
    <property type="entry name" value="GNAT_dom"/>
</dbReference>
<reference evidence="1" key="2">
    <citation type="submission" date="2018-07" db="EMBL/GenBank/DDBJ databases">
        <authorList>
            <consortium name="NCBI Pathogen Detection Project"/>
        </authorList>
    </citation>
    <scope>NUCLEOTIDE SEQUENCE</scope>
    <source>
        <strain evidence="1">BCW_2665</strain>
    </source>
</reference>
<comment type="caution">
    <text evidence="1">The sequence shown here is derived from an EMBL/GenBank/DDBJ whole genome shotgun (WGS) entry which is preliminary data.</text>
</comment>
<proteinExistence type="predicted"/>
<dbReference type="GO" id="GO:0016747">
    <property type="term" value="F:acyltransferase activity, transferring groups other than amino-acyl groups"/>
    <property type="evidence" value="ECO:0007669"/>
    <property type="project" value="InterPro"/>
</dbReference>
<dbReference type="SUPFAM" id="SSF55729">
    <property type="entry name" value="Acyl-CoA N-acyltransferases (Nat)"/>
    <property type="match status" value="1"/>
</dbReference>
<dbReference type="Pfam" id="PF00583">
    <property type="entry name" value="Acetyltransf_1"/>
    <property type="match status" value="1"/>
</dbReference>
<organism evidence="1">
    <name type="scientific">Salmonella enterica subsp. enterica serovar Concord</name>
    <dbReference type="NCBI Taxonomy" id="483687"/>
    <lineage>
        <taxon>Bacteria</taxon>
        <taxon>Pseudomonadati</taxon>
        <taxon>Pseudomonadota</taxon>
        <taxon>Gammaproteobacteria</taxon>
        <taxon>Enterobacterales</taxon>
        <taxon>Enterobacteriaceae</taxon>
        <taxon>Salmonella</taxon>
    </lineage>
</organism>
<sequence>MEILAKSPKNCSADELKLFEELVLMGDEVDPNGLKDRILNAEQLFFIKEDKYVGIAALKRPKKSYKSDVFYKAGSSDEDKYEYEIGWIYIIEEERENGYGGMLMDSISNYLSNNSSSKACFGTVRENNTGMQRLFAKHGFSKVGHSYNSTRGEYSLVLYVPYV</sequence>
<dbReference type="EMBL" id="DAATGM010000002">
    <property type="protein sequence ID" value="HAE8239846.1"/>
    <property type="molecule type" value="Genomic_DNA"/>
</dbReference>
<dbReference type="PROSITE" id="PS51186">
    <property type="entry name" value="GNAT"/>
    <property type="match status" value="1"/>
</dbReference>
<gene>
    <name evidence="1" type="ORF">G4174_000571</name>
</gene>
<accession>A0A2R4DED8</accession>
<evidence type="ECO:0000313" key="1">
    <source>
        <dbReference type="EMBL" id="HAE8239846.1"/>
    </source>
</evidence>
<protein>
    <submittedName>
        <fullName evidence="1">GNAT family N-acetyltransferase</fullName>
    </submittedName>
</protein>
<dbReference type="Gene3D" id="3.40.630.30">
    <property type="match status" value="1"/>
</dbReference>
<dbReference type="InterPro" id="IPR016181">
    <property type="entry name" value="Acyl_CoA_acyltransferase"/>
</dbReference>
<dbReference type="RefSeq" id="WP_000404200.1">
    <property type="nucleotide sequence ID" value="NZ_CP028196.1"/>
</dbReference>
<dbReference type="AlphaFoldDB" id="A0A2R4DED8"/>
<keyword evidence="1" id="KW-0808">Transferase</keyword>